<proteinExistence type="predicted"/>
<organism evidence="2 3">
    <name type="scientific">Bifidobacterium margollesii</name>
    <dbReference type="NCBI Taxonomy" id="2020964"/>
    <lineage>
        <taxon>Bacteria</taxon>
        <taxon>Bacillati</taxon>
        <taxon>Actinomycetota</taxon>
        <taxon>Actinomycetes</taxon>
        <taxon>Bifidobacteriales</taxon>
        <taxon>Bifidobacteriaceae</taxon>
        <taxon>Bifidobacterium</taxon>
    </lineage>
</organism>
<keyword evidence="1" id="KW-0812">Transmembrane</keyword>
<evidence type="ECO:0000256" key="1">
    <source>
        <dbReference type="SAM" id="Phobius"/>
    </source>
</evidence>
<protein>
    <submittedName>
        <fullName evidence="2">Peptidase S9</fullName>
    </submittedName>
</protein>
<gene>
    <name evidence="2" type="ORF">Uis1B_1605</name>
</gene>
<feature type="transmembrane region" description="Helical" evidence="1">
    <location>
        <begin position="498"/>
        <end position="521"/>
    </location>
</feature>
<dbReference type="SUPFAM" id="SSF53474">
    <property type="entry name" value="alpha/beta-Hydrolases"/>
    <property type="match status" value="1"/>
</dbReference>
<sequence>MNIALATLALLVVFALIGKAMAPAWKVEPFSDHISLGSPDVGVAAKDVTVHHEGTYRIRESTLHLTMSDGTVLEAVLRQPVGASPRHAACLFVHGSGTGSSRDFGDIASSMASAGITTLVPAKRLDDYSWTHRDYERFADDYRHCLDWLRNRPDVNPAKTGLYAESEGTWISTLITDRDHDIAFAVLSSAPVVSGRQLMAMAASAYLQEAGVPASVRQNTAKLMSMDFAPFDLRYGDFDAKRYLSSLTMPVLVNYGVMDTAMPIEQGARTILDVAHRAGNDNVTVRYFHANHQMREGAGLFEPGLPLADGYTKVLDDWVNAVAAGTKADGWATAQVAGATPDQRFTAPHWTSSGLIGSLGLLCAMTVAAILLPISAAVVAAALAVVRRFDPSRGRFPVGIARLLTAAGVMPATIILLLSGYLAYAGWSAVMLNRRSLFFAIGWMVLRLGALCNMVFAAWLLVRCRRDLRERMHRTSSHDRGSGRSGDSVAAISGWGQWLVVGLIMAGALLSLTLMAFWGLFDL</sequence>
<reference evidence="2 3" key="1">
    <citation type="submission" date="2017-07" db="EMBL/GenBank/DDBJ databases">
        <title>Bifidobacterium novel species.</title>
        <authorList>
            <person name="Lugli G.A."/>
            <person name="Milani C."/>
            <person name="Duranti S."/>
            <person name="Mangifesta M."/>
        </authorList>
    </citation>
    <scope>NUCLEOTIDE SEQUENCE [LARGE SCALE GENOMIC DNA]</scope>
    <source>
        <strain evidence="3">Uis1B</strain>
    </source>
</reference>
<dbReference type="InterPro" id="IPR029058">
    <property type="entry name" value="AB_hydrolase_fold"/>
</dbReference>
<feature type="transmembrane region" description="Helical" evidence="1">
    <location>
        <begin position="436"/>
        <end position="462"/>
    </location>
</feature>
<dbReference type="AlphaFoldDB" id="A0A2N5J8C7"/>
<accession>A0A2N5J8C7</accession>
<dbReference type="PANTHER" id="PTHR43265">
    <property type="entry name" value="ESTERASE ESTD"/>
    <property type="match status" value="1"/>
</dbReference>
<dbReference type="InterPro" id="IPR053145">
    <property type="entry name" value="AB_hydrolase_Est10"/>
</dbReference>
<comment type="caution">
    <text evidence="2">The sequence shown here is derived from an EMBL/GenBank/DDBJ whole genome shotgun (WGS) entry which is preliminary data.</text>
</comment>
<dbReference type="Gene3D" id="3.40.50.1820">
    <property type="entry name" value="alpha/beta hydrolase"/>
    <property type="match status" value="1"/>
</dbReference>
<dbReference type="RefSeq" id="WP_243390321.1">
    <property type="nucleotide sequence ID" value="NZ_NMWU01000029.1"/>
</dbReference>
<name>A0A2N5J8C7_9BIFI</name>
<dbReference type="Proteomes" id="UP000235050">
    <property type="component" value="Unassembled WGS sequence"/>
</dbReference>
<dbReference type="GO" id="GO:0052689">
    <property type="term" value="F:carboxylic ester hydrolase activity"/>
    <property type="evidence" value="ECO:0007669"/>
    <property type="project" value="TreeGrafter"/>
</dbReference>
<keyword evidence="1" id="KW-1133">Transmembrane helix</keyword>
<keyword evidence="3" id="KW-1185">Reference proteome</keyword>
<keyword evidence="1" id="KW-0472">Membrane</keyword>
<feature type="transmembrane region" description="Helical" evidence="1">
    <location>
        <begin position="359"/>
        <end position="386"/>
    </location>
</feature>
<evidence type="ECO:0000313" key="3">
    <source>
        <dbReference type="Proteomes" id="UP000235050"/>
    </source>
</evidence>
<evidence type="ECO:0000313" key="2">
    <source>
        <dbReference type="EMBL" id="PLS30460.1"/>
    </source>
</evidence>
<dbReference type="PANTHER" id="PTHR43265:SF1">
    <property type="entry name" value="ESTERASE ESTD"/>
    <property type="match status" value="1"/>
</dbReference>
<dbReference type="EMBL" id="NMWU01000029">
    <property type="protein sequence ID" value="PLS30460.1"/>
    <property type="molecule type" value="Genomic_DNA"/>
</dbReference>
<feature type="transmembrane region" description="Helical" evidence="1">
    <location>
        <begin position="398"/>
        <end position="424"/>
    </location>
</feature>